<proteinExistence type="predicted"/>
<evidence type="ECO:0000256" key="5">
    <source>
        <dbReference type="ARBA" id="ARBA00023242"/>
    </source>
</evidence>
<organism evidence="10 11">
    <name type="scientific">Tetrapyrgos nigripes</name>
    <dbReference type="NCBI Taxonomy" id="182062"/>
    <lineage>
        <taxon>Eukaryota</taxon>
        <taxon>Fungi</taxon>
        <taxon>Dikarya</taxon>
        <taxon>Basidiomycota</taxon>
        <taxon>Agaricomycotina</taxon>
        <taxon>Agaricomycetes</taxon>
        <taxon>Agaricomycetidae</taxon>
        <taxon>Agaricales</taxon>
        <taxon>Marasmiineae</taxon>
        <taxon>Marasmiaceae</taxon>
        <taxon>Tetrapyrgos</taxon>
    </lineage>
</organism>
<dbReference type="GO" id="GO:0005685">
    <property type="term" value="C:U1 snRNP"/>
    <property type="evidence" value="ECO:0007669"/>
    <property type="project" value="TreeGrafter"/>
</dbReference>
<dbReference type="GO" id="GO:0071011">
    <property type="term" value="C:precatalytic spliceosome"/>
    <property type="evidence" value="ECO:0007669"/>
    <property type="project" value="TreeGrafter"/>
</dbReference>
<evidence type="ECO:0000313" key="10">
    <source>
        <dbReference type="EMBL" id="KAF5367051.1"/>
    </source>
</evidence>
<dbReference type="Proteomes" id="UP000559256">
    <property type="component" value="Unassembled WGS sequence"/>
</dbReference>
<dbReference type="PROSITE" id="PS50102">
    <property type="entry name" value="RRM"/>
    <property type="match status" value="1"/>
</dbReference>
<keyword evidence="5" id="KW-0539">Nucleus</keyword>
<feature type="compositionally biased region" description="Gly residues" evidence="8">
    <location>
        <begin position="308"/>
        <end position="368"/>
    </location>
</feature>
<dbReference type="InterPro" id="IPR051183">
    <property type="entry name" value="U1_U11-U12_snRNP_70-35kDa"/>
</dbReference>
<dbReference type="PANTHER" id="PTHR13952">
    <property type="entry name" value="U1 SMALL NUCLEAR RIBONUCLEOPROTEIN 70 KD"/>
    <property type="match status" value="1"/>
</dbReference>
<evidence type="ECO:0000256" key="7">
    <source>
        <dbReference type="PROSITE-ProRule" id="PRU00176"/>
    </source>
</evidence>
<evidence type="ECO:0000256" key="2">
    <source>
        <dbReference type="ARBA" id="ARBA00004642"/>
    </source>
</evidence>
<dbReference type="InterPro" id="IPR000504">
    <property type="entry name" value="RRM_dom"/>
</dbReference>
<dbReference type="FunFam" id="3.30.70.330:FF:001585">
    <property type="entry name" value="U1 small nuclear ribonucleoprotein 70 kDa"/>
    <property type="match status" value="1"/>
</dbReference>
<dbReference type="Pfam" id="PF00076">
    <property type="entry name" value="RRM_1"/>
    <property type="match status" value="1"/>
</dbReference>
<dbReference type="InterPro" id="IPR035979">
    <property type="entry name" value="RBD_domain_sf"/>
</dbReference>
<reference evidence="10 11" key="1">
    <citation type="journal article" date="2020" name="ISME J.">
        <title>Uncovering the hidden diversity of litter-decomposition mechanisms in mushroom-forming fungi.</title>
        <authorList>
            <person name="Floudas D."/>
            <person name="Bentzer J."/>
            <person name="Ahren D."/>
            <person name="Johansson T."/>
            <person name="Persson P."/>
            <person name="Tunlid A."/>
        </authorList>
    </citation>
    <scope>NUCLEOTIDE SEQUENCE [LARGE SCALE GENOMIC DNA]</scope>
    <source>
        <strain evidence="10 11">CBS 291.85</strain>
    </source>
</reference>
<dbReference type="OrthoDB" id="4207594at2759"/>
<feature type="region of interest" description="Disordered" evidence="8">
    <location>
        <begin position="286"/>
        <end position="452"/>
    </location>
</feature>
<dbReference type="CDD" id="cd12236">
    <property type="entry name" value="RRM_snRNP70"/>
    <property type="match status" value="1"/>
</dbReference>
<dbReference type="GO" id="GO:0003729">
    <property type="term" value="F:mRNA binding"/>
    <property type="evidence" value="ECO:0007669"/>
    <property type="project" value="TreeGrafter"/>
</dbReference>
<dbReference type="EMBL" id="JAACJM010000020">
    <property type="protein sequence ID" value="KAF5367051.1"/>
    <property type="molecule type" value="Genomic_DNA"/>
</dbReference>
<gene>
    <name evidence="10" type="ORF">D9758_004054</name>
</gene>
<keyword evidence="11" id="KW-1185">Reference proteome</keyword>
<name>A0A8H5GL49_9AGAR</name>
<protein>
    <recommendedName>
        <fullName evidence="3">U1 small nuclear ribonucleoprotein 70 kDa</fullName>
    </recommendedName>
</protein>
<dbReference type="InterPro" id="IPR022023">
    <property type="entry name" value="U1snRNP70_N"/>
</dbReference>
<dbReference type="AlphaFoldDB" id="A0A8H5GL49"/>
<dbReference type="SUPFAM" id="SSF54928">
    <property type="entry name" value="RNA-binding domain, RBD"/>
    <property type="match status" value="1"/>
</dbReference>
<feature type="compositionally biased region" description="Basic and acidic residues" evidence="8">
    <location>
        <begin position="434"/>
        <end position="452"/>
    </location>
</feature>
<feature type="domain" description="RRM" evidence="9">
    <location>
        <begin position="201"/>
        <end position="278"/>
    </location>
</feature>
<dbReference type="Pfam" id="PF12220">
    <property type="entry name" value="U1snRNP70_N"/>
    <property type="match status" value="1"/>
</dbReference>
<comment type="subcellular location">
    <subcellularLocation>
        <location evidence="1">Nucleus speckle</location>
    </subcellularLocation>
    <subcellularLocation>
        <location evidence="2">Nucleus</location>
        <location evidence="2">Nucleoplasm</location>
    </subcellularLocation>
</comment>
<comment type="caution">
    <text evidence="10">The sequence shown here is derived from an EMBL/GenBank/DDBJ whole genome shotgun (WGS) entry which is preliminary data.</text>
</comment>
<dbReference type="Gene3D" id="3.30.70.330">
    <property type="match status" value="1"/>
</dbReference>
<evidence type="ECO:0000256" key="3">
    <source>
        <dbReference type="ARBA" id="ARBA00016996"/>
    </source>
</evidence>
<evidence type="ECO:0000256" key="6">
    <source>
        <dbReference type="ARBA" id="ARBA00023274"/>
    </source>
</evidence>
<evidence type="ECO:0000256" key="8">
    <source>
        <dbReference type="SAM" id="MobiDB-lite"/>
    </source>
</evidence>
<dbReference type="InterPro" id="IPR012677">
    <property type="entry name" value="Nucleotide-bd_a/b_plait_sf"/>
</dbReference>
<evidence type="ECO:0000259" key="9">
    <source>
        <dbReference type="PROSITE" id="PS50102"/>
    </source>
</evidence>
<feature type="compositionally biased region" description="Gly residues" evidence="8">
    <location>
        <begin position="409"/>
        <end position="433"/>
    </location>
</feature>
<dbReference type="InterPro" id="IPR034143">
    <property type="entry name" value="snRNP70_RRM"/>
</dbReference>
<dbReference type="PANTHER" id="PTHR13952:SF5">
    <property type="entry name" value="U1 SMALL NUCLEAR RIBONUCLEOPROTEIN 70 KDA"/>
    <property type="match status" value="1"/>
</dbReference>
<dbReference type="GO" id="GO:0016607">
    <property type="term" value="C:nuclear speck"/>
    <property type="evidence" value="ECO:0007669"/>
    <property type="project" value="UniProtKB-SubCell"/>
</dbReference>
<evidence type="ECO:0000256" key="4">
    <source>
        <dbReference type="ARBA" id="ARBA00022884"/>
    </source>
</evidence>
<dbReference type="GO" id="GO:0030619">
    <property type="term" value="F:U1 snRNA binding"/>
    <property type="evidence" value="ECO:0007669"/>
    <property type="project" value="InterPro"/>
</dbReference>
<evidence type="ECO:0000313" key="11">
    <source>
        <dbReference type="Proteomes" id="UP000559256"/>
    </source>
</evidence>
<accession>A0A8H5GL49</accession>
<feature type="compositionally biased region" description="Gly residues" evidence="8">
    <location>
        <begin position="389"/>
        <end position="400"/>
    </location>
</feature>
<dbReference type="GO" id="GO:0000398">
    <property type="term" value="P:mRNA splicing, via spliceosome"/>
    <property type="evidence" value="ECO:0007669"/>
    <property type="project" value="TreeGrafter"/>
</dbReference>
<keyword evidence="6" id="KW-0687">Ribonucleoprotein</keyword>
<evidence type="ECO:0000256" key="1">
    <source>
        <dbReference type="ARBA" id="ARBA00004324"/>
    </source>
</evidence>
<keyword evidence="4 7" id="KW-0694">RNA-binding</keyword>
<sequence length="452" mass="48815">MLCSLARPRVPTTRLHTTSSSVCRDHLIKTLYLDISRNSAIYTHSSFHDNARMFSCRVDYIESSFVPFDVANVVDLLRNLPLSILAMPGTHLLPPNLLKLFAPRPPLPYSRPVDKDIDRIRSKNVSGVAAILAQLKETATENLAADDQMEEGEEPVFTLAEEAKRQIRREERKKRKAEQFRVAKDSYKPSDDPEAVGDPYKTLFISRLQKGATENDLRREFETYGPIERVRIVRDKKSRSRGYAFIVYERERDMKAAYKESDGLHIMGKRILVDVERGRTVRGWKPRRLGGGLGGRPKRVEPLPMPSRGGGGGGGGGFRGGFGGGRGFGDRGGGFRGGRGGFRGGGGGGGFGDRGGGGFRGGYGGDGGLRQSDNGYRGREMGGGHRGGRGGGIGYNGGGFSDQQNGPPVGNGGFNGPPSGGYGSSGGGYGGGYKRSDAPGGYDDRESKRPRY</sequence>
<dbReference type="GO" id="GO:0071004">
    <property type="term" value="C:U2-type prespliceosome"/>
    <property type="evidence" value="ECO:0007669"/>
    <property type="project" value="TreeGrafter"/>
</dbReference>
<dbReference type="SMART" id="SM00360">
    <property type="entry name" value="RRM"/>
    <property type="match status" value="1"/>
</dbReference>